<keyword evidence="2" id="KW-1185">Reference proteome</keyword>
<proteinExistence type="predicted"/>
<name>A0A845VA90_9GAMM</name>
<dbReference type="Proteomes" id="UP000484885">
    <property type="component" value="Unassembled WGS sequence"/>
</dbReference>
<comment type="caution">
    <text evidence="1">The sequence shown here is derived from an EMBL/GenBank/DDBJ whole genome shotgun (WGS) entry which is preliminary data.</text>
</comment>
<sequence length="68" mass="7650">MRLAVTCQLADERAAANPDDLTAARYAEALADLFYDALDLPDGHPLFERWQEHQWLPIGRVDEIEPAG</sequence>
<accession>A0A845VA90</accession>
<protein>
    <submittedName>
        <fullName evidence="1">Uncharacterized protein</fullName>
    </submittedName>
</protein>
<reference evidence="1 2" key="1">
    <citation type="submission" date="2020-02" db="EMBL/GenBank/DDBJ databases">
        <authorList>
            <person name="Zhang X.-Y."/>
        </authorList>
    </citation>
    <scope>NUCLEOTIDE SEQUENCE [LARGE SCALE GENOMIC DNA]</scope>
    <source>
        <strain evidence="1 2">C33</strain>
    </source>
</reference>
<gene>
    <name evidence="1" type="ORF">G3I74_13915</name>
</gene>
<organism evidence="1 2">
    <name type="scientific">Wenzhouxiangella limi</name>
    <dbReference type="NCBI Taxonomy" id="2707351"/>
    <lineage>
        <taxon>Bacteria</taxon>
        <taxon>Pseudomonadati</taxon>
        <taxon>Pseudomonadota</taxon>
        <taxon>Gammaproteobacteria</taxon>
        <taxon>Chromatiales</taxon>
        <taxon>Wenzhouxiangellaceae</taxon>
        <taxon>Wenzhouxiangella</taxon>
    </lineage>
</organism>
<evidence type="ECO:0000313" key="2">
    <source>
        <dbReference type="Proteomes" id="UP000484885"/>
    </source>
</evidence>
<evidence type="ECO:0000313" key="1">
    <source>
        <dbReference type="EMBL" id="NDY96825.1"/>
    </source>
</evidence>
<dbReference type="AlphaFoldDB" id="A0A845VA90"/>
<dbReference type="EMBL" id="JAAGSC010000044">
    <property type="protein sequence ID" value="NDY96825.1"/>
    <property type="molecule type" value="Genomic_DNA"/>
</dbReference>